<name>A0A2D2Q369_PARLV</name>
<evidence type="ECO:0000259" key="4">
    <source>
        <dbReference type="Pfam" id="PF01872"/>
    </source>
</evidence>
<dbReference type="GO" id="GO:0009231">
    <property type="term" value="P:riboflavin biosynthetic process"/>
    <property type="evidence" value="ECO:0007669"/>
    <property type="project" value="InterPro"/>
</dbReference>
<protein>
    <recommendedName>
        <fullName evidence="4">Bacterial bifunctional deaminase-reductase C-terminal domain-containing protein</fullName>
    </recommendedName>
</protein>
<dbReference type="KEGG" id="slw:BRW62_08030"/>
<evidence type="ECO:0000256" key="3">
    <source>
        <dbReference type="ARBA" id="ARBA00023002"/>
    </source>
</evidence>
<proteinExistence type="predicted"/>
<dbReference type="AlphaFoldDB" id="A0A2D2Q369"/>
<dbReference type="PANTHER" id="PTHR38011:SF7">
    <property type="entry name" value="2,5-DIAMINO-6-RIBOSYLAMINO-4(3H)-PYRIMIDINONE 5'-PHOSPHATE REDUCTASE"/>
    <property type="match status" value="1"/>
</dbReference>
<sequence>MSRETTSPQRPQTTAILAVSLDGKLASASAQGDRIASAYDFQHLEEHVAQADAVLFGATTLRLGGTAMRLQSPSLIQQRLRAGKPPQPLQIVCSASGDLDLALPFFQQPIPRALVTTETGQARWQGSSAFDYCWCADRPHWDWSWVLGQIATVGIQRLAVLGGGHLFASLLQVQAIDELWLTVCPLMLGSSAPSLMPLKECTSPTMTLVSAVPVGDEVYLHYRLGYGEDKGTMIET</sequence>
<dbReference type="InterPro" id="IPR002734">
    <property type="entry name" value="RibDG_C"/>
</dbReference>
<dbReference type="InterPro" id="IPR024072">
    <property type="entry name" value="DHFR-like_dom_sf"/>
</dbReference>
<comment type="pathway">
    <text evidence="1">Cofactor biosynthesis; riboflavin biosynthesis.</text>
</comment>
<dbReference type="GO" id="GO:0008703">
    <property type="term" value="F:5-amino-6-(5-phosphoribosylamino)uracil reductase activity"/>
    <property type="evidence" value="ECO:0007669"/>
    <property type="project" value="InterPro"/>
</dbReference>
<dbReference type="InterPro" id="IPR050765">
    <property type="entry name" value="Riboflavin_Biosynth_HTPR"/>
</dbReference>
<dbReference type="Gene3D" id="3.40.430.10">
    <property type="entry name" value="Dihydrofolate Reductase, subunit A"/>
    <property type="match status" value="1"/>
</dbReference>
<evidence type="ECO:0000313" key="6">
    <source>
        <dbReference type="Proteomes" id="UP000231057"/>
    </source>
</evidence>
<dbReference type="PANTHER" id="PTHR38011">
    <property type="entry name" value="DIHYDROFOLATE REDUCTASE FAMILY PROTEIN (AFU_ORTHOLOGUE AFUA_8G06820)"/>
    <property type="match status" value="1"/>
</dbReference>
<keyword evidence="6" id="KW-1185">Reference proteome</keyword>
<reference evidence="6" key="2">
    <citation type="journal article" date="2022" name="Front. Microbiol.">
        <title>Comparative Genomic Analysis Revealed Distinct Molecular Components and Organization of CO2-Concentrating Mechanism in Thermophilic Cyanobacteria.</title>
        <authorList>
            <person name="Tang J."/>
            <person name="Zhou H."/>
            <person name="Yao D."/>
            <person name="Riaz S."/>
            <person name="You D."/>
            <person name="Klepacz-Smolka A."/>
            <person name="Daroch M."/>
        </authorList>
    </citation>
    <scope>NUCLEOTIDE SEQUENCE [LARGE SCALE GENOMIC DNA]</scope>
    <source>
        <strain evidence="6">PCC 6715</strain>
    </source>
</reference>
<gene>
    <name evidence="5" type="ORF">BRW62_08030</name>
</gene>
<feature type="domain" description="Bacterial bifunctional deaminase-reductase C-terminal" evidence="4">
    <location>
        <begin position="15"/>
        <end position="218"/>
    </location>
</feature>
<evidence type="ECO:0000256" key="2">
    <source>
        <dbReference type="ARBA" id="ARBA00022857"/>
    </source>
</evidence>
<evidence type="ECO:0000313" key="5">
    <source>
        <dbReference type="EMBL" id="ATS18707.1"/>
    </source>
</evidence>
<dbReference type="Proteomes" id="UP000231057">
    <property type="component" value="Chromosome"/>
</dbReference>
<evidence type="ECO:0000256" key="1">
    <source>
        <dbReference type="ARBA" id="ARBA00005104"/>
    </source>
</evidence>
<keyword evidence="3" id="KW-0560">Oxidoreductase</keyword>
<organism evidence="5 6">
    <name type="scientific">Parathermosynechococcus lividus PCC 6715</name>
    <dbReference type="NCBI Taxonomy" id="1917166"/>
    <lineage>
        <taxon>Bacteria</taxon>
        <taxon>Bacillati</taxon>
        <taxon>Cyanobacteriota</taxon>
        <taxon>Cyanophyceae</taxon>
        <taxon>Acaryochloridales</taxon>
        <taxon>Thermosynechococcaceae</taxon>
        <taxon>Parathermosynechococcus</taxon>
    </lineage>
</organism>
<dbReference type="SUPFAM" id="SSF53597">
    <property type="entry name" value="Dihydrofolate reductase-like"/>
    <property type="match status" value="1"/>
</dbReference>
<accession>A0A2D2Q369</accession>
<dbReference type="EMBL" id="CP018092">
    <property type="protein sequence ID" value="ATS18707.1"/>
    <property type="molecule type" value="Genomic_DNA"/>
</dbReference>
<reference evidence="5 6" key="1">
    <citation type="submission" date="2016-11" db="EMBL/GenBank/DDBJ databases">
        <title>Complete genome sequence of thermophilic cyanobacteria strain Synechococcus sp. PCC6715.</title>
        <authorList>
            <person name="Tang J."/>
            <person name="Daroch M."/>
            <person name="Liang Y."/>
            <person name="Jiang D."/>
            <person name="Shah M."/>
        </authorList>
    </citation>
    <scope>NUCLEOTIDE SEQUENCE [LARGE SCALE GENOMIC DNA]</scope>
    <source>
        <strain evidence="5 6">PCC 6715</strain>
    </source>
</reference>
<dbReference type="Pfam" id="PF01872">
    <property type="entry name" value="RibD_C"/>
    <property type="match status" value="1"/>
</dbReference>
<keyword evidence="2" id="KW-0521">NADP</keyword>